<feature type="domain" description="N-acetylglucosamine binding protein A" evidence="1">
    <location>
        <begin position="162"/>
        <end position="246"/>
    </location>
</feature>
<dbReference type="InterPro" id="IPR041029">
    <property type="entry name" value="GbpA_2"/>
</dbReference>
<organism evidence="2 3">
    <name type="scientific">Pseudomonas fontis</name>
    <dbReference type="NCBI Taxonomy" id="2942633"/>
    <lineage>
        <taxon>Bacteria</taxon>
        <taxon>Pseudomonadati</taxon>
        <taxon>Pseudomonadota</taxon>
        <taxon>Gammaproteobacteria</taxon>
        <taxon>Pseudomonadales</taxon>
        <taxon>Pseudomonadaceae</taxon>
        <taxon>Pseudomonas</taxon>
    </lineage>
</organism>
<evidence type="ECO:0000259" key="1">
    <source>
        <dbReference type="Pfam" id="PF18416"/>
    </source>
</evidence>
<comment type="caution">
    <text evidence="2">The sequence shown here is derived from an EMBL/GenBank/DDBJ whole genome shotgun (WGS) entry which is preliminary data.</text>
</comment>
<gene>
    <name evidence="2" type="ORF">M5G11_23305</name>
</gene>
<evidence type="ECO:0000313" key="2">
    <source>
        <dbReference type="EMBL" id="MDD0993458.1"/>
    </source>
</evidence>
<name>A0ABT5NZ42_9PSED</name>
<dbReference type="Pfam" id="PF18416">
    <property type="entry name" value="GbpA_2"/>
    <property type="match status" value="2"/>
</dbReference>
<dbReference type="Proteomes" id="UP001148203">
    <property type="component" value="Unassembled WGS sequence"/>
</dbReference>
<protein>
    <recommendedName>
        <fullName evidence="1">N-acetylglucosamine binding protein A domain-containing protein</fullName>
    </recommendedName>
</protein>
<dbReference type="RefSeq" id="WP_273913990.1">
    <property type="nucleotide sequence ID" value="NZ_JAMDGX010000126.1"/>
</dbReference>
<reference evidence="2 3" key="1">
    <citation type="submission" date="2022-05" db="EMBL/GenBank/DDBJ databases">
        <title>Novel Pseudomonas spp. Isolated from a Rainbow Trout Aquaculture Facility.</title>
        <authorList>
            <person name="Testerman T."/>
            <person name="Graf J."/>
        </authorList>
    </citation>
    <scope>NUCLEOTIDE SEQUENCE [LARGE SCALE GENOMIC DNA]</scope>
    <source>
        <strain evidence="2 3">ID681</strain>
    </source>
</reference>
<dbReference type="Gene3D" id="3.30.70.2150">
    <property type="match status" value="2"/>
</dbReference>
<proteinExistence type="predicted"/>
<evidence type="ECO:0000313" key="3">
    <source>
        <dbReference type="Proteomes" id="UP001148203"/>
    </source>
</evidence>
<dbReference type="EMBL" id="JAMDGY010000092">
    <property type="protein sequence ID" value="MDD0993458.1"/>
    <property type="molecule type" value="Genomic_DNA"/>
</dbReference>
<feature type="domain" description="N-acetylglucosamine binding protein A" evidence="1">
    <location>
        <begin position="53"/>
        <end position="141"/>
    </location>
</feature>
<keyword evidence="3" id="KW-1185">Reference proteome</keyword>
<accession>A0ABT5NZ42</accession>
<sequence length="690" mass="74392">MATTATQASTNTSQVAPFVPSDMGFVLSNEADKALPDTSAFTRQTLGTLEHGWLSPGEIVAERDLVEGETLVACLVRQHDGVMEQVTFTATADNCSQAKWPKAFAAAVKTGGKALVLGNFDKDNAFKTDASALPLRLWHYSARNRAFTTAPFAANQVQALVITGETLEADTQLCIQVRDITSQSLYENHFFSVDNARLSLAQWSEDLCKALNQDSKLLRAGVKGTDGTITPGSASNALWIPQDSDLSVTLSVAAWVNQGELKASAEMGENESVQLAVQDAFSGKVLETALSFVPADESERAKDAWLSGLATKLKASALAPYVRLGSAATAGSDTLEANAEVATLWVRGDALTVVAKGPAVQSVDTSKKADPEPEVAHWVFRLSAEANKAGIRVESFGDNFGQRVTADGVVCTAKSESVPADQLNFYYPPATCNNKKMTLGHWGKVRSSRASSAVDELIWSDCTAVECTTPKPQAPYVAKSPLCEDFGNTSHSEVCDAGAATETGVDPRTGLFHAHYPVVTLQGLDGDGPVCDLTMHYSALRGNEAALGDGWAFRFASLEPRDRCLTLADGTVIQFTDEEWTKLGNAECLKKKGCWVTGNSDWSEFILDLPSGRREYLSSPSVPGGDTVEPNDKLRQDVISLLNQIIDKTKPLPPRPTGFWDWLLVIANPILYFVAQELDWNAALKKWRES</sequence>